<keyword evidence="3" id="KW-1185">Reference proteome</keyword>
<sequence length="230" mass="24766">MLVLLAPSCIDPGPLMGRQVSNRIIFYDITEPMVDVGSEESERVGRFCGSTSGALAYRSSVAWTLDLGIVEEKSFPFSFFPKHNSLPFSACFLNLNIESPLRLVNTLGPGPTVAVAGGAPLENGWGHGAVRDARLIKPVWAGASHPVGDAAPPSPPAPRAVVPAEEERKEEGWRGEDEEVRTEEKDGGDMAGDGGIDDVFDMELMLLAFGAVTISLEAFYWYQIVDDSVI</sequence>
<gene>
    <name evidence="2" type="ORF">RRG08_016688</name>
</gene>
<dbReference type="Proteomes" id="UP001283361">
    <property type="component" value="Unassembled WGS sequence"/>
</dbReference>
<dbReference type="EMBL" id="JAWDGP010001750">
    <property type="protein sequence ID" value="KAK3788669.1"/>
    <property type="molecule type" value="Genomic_DNA"/>
</dbReference>
<evidence type="ECO:0000313" key="3">
    <source>
        <dbReference type="Proteomes" id="UP001283361"/>
    </source>
</evidence>
<evidence type="ECO:0000256" key="1">
    <source>
        <dbReference type="SAM" id="MobiDB-lite"/>
    </source>
</evidence>
<comment type="caution">
    <text evidence="2">The sequence shown here is derived from an EMBL/GenBank/DDBJ whole genome shotgun (WGS) entry which is preliminary data.</text>
</comment>
<feature type="region of interest" description="Disordered" evidence="1">
    <location>
        <begin position="145"/>
        <end position="192"/>
    </location>
</feature>
<name>A0AAE1DZG2_9GAST</name>
<reference evidence="2" key="1">
    <citation type="journal article" date="2023" name="G3 (Bethesda)">
        <title>A reference genome for the long-term kleptoplast-retaining sea slug Elysia crispata morphotype clarki.</title>
        <authorList>
            <person name="Eastman K.E."/>
            <person name="Pendleton A.L."/>
            <person name="Shaikh M.A."/>
            <person name="Suttiyut T."/>
            <person name="Ogas R."/>
            <person name="Tomko P."/>
            <person name="Gavelis G."/>
            <person name="Widhalm J.R."/>
            <person name="Wisecaver J.H."/>
        </authorList>
    </citation>
    <scope>NUCLEOTIDE SEQUENCE</scope>
    <source>
        <strain evidence="2">ECLA1</strain>
    </source>
</reference>
<organism evidence="2 3">
    <name type="scientific">Elysia crispata</name>
    <name type="common">lettuce slug</name>
    <dbReference type="NCBI Taxonomy" id="231223"/>
    <lineage>
        <taxon>Eukaryota</taxon>
        <taxon>Metazoa</taxon>
        <taxon>Spiralia</taxon>
        <taxon>Lophotrochozoa</taxon>
        <taxon>Mollusca</taxon>
        <taxon>Gastropoda</taxon>
        <taxon>Heterobranchia</taxon>
        <taxon>Euthyneura</taxon>
        <taxon>Panpulmonata</taxon>
        <taxon>Sacoglossa</taxon>
        <taxon>Placobranchoidea</taxon>
        <taxon>Plakobranchidae</taxon>
        <taxon>Elysia</taxon>
    </lineage>
</organism>
<dbReference type="AlphaFoldDB" id="A0AAE1DZG2"/>
<accession>A0AAE1DZG2</accession>
<feature type="compositionally biased region" description="Basic and acidic residues" evidence="1">
    <location>
        <begin position="165"/>
        <end position="175"/>
    </location>
</feature>
<evidence type="ECO:0000313" key="2">
    <source>
        <dbReference type="EMBL" id="KAK3788669.1"/>
    </source>
</evidence>
<protein>
    <submittedName>
        <fullName evidence="2">Uncharacterized protein</fullName>
    </submittedName>
</protein>
<proteinExistence type="predicted"/>